<evidence type="ECO:0000313" key="3">
    <source>
        <dbReference type="Proteomes" id="UP000324233"/>
    </source>
</evidence>
<dbReference type="EMBL" id="CP042997">
    <property type="protein sequence ID" value="QEH37721.1"/>
    <property type="molecule type" value="Genomic_DNA"/>
</dbReference>
<organism evidence="2 3">
    <name type="scientific">Aquisphaera giovannonii</name>
    <dbReference type="NCBI Taxonomy" id="406548"/>
    <lineage>
        <taxon>Bacteria</taxon>
        <taxon>Pseudomonadati</taxon>
        <taxon>Planctomycetota</taxon>
        <taxon>Planctomycetia</taxon>
        <taxon>Isosphaerales</taxon>
        <taxon>Isosphaeraceae</taxon>
        <taxon>Aquisphaera</taxon>
    </lineage>
</organism>
<dbReference type="Proteomes" id="UP000324233">
    <property type="component" value="Chromosome"/>
</dbReference>
<evidence type="ECO:0000256" key="1">
    <source>
        <dbReference type="SAM" id="MobiDB-lite"/>
    </source>
</evidence>
<accession>A0A5B9WCQ4</accession>
<gene>
    <name evidence="2" type="ORF">OJF2_63120</name>
</gene>
<feature type="region of interest" description="Disordered" evidence="1">
    <location>
        <begin position="121"/>
        <end position="168"/>
    </location>
</feature>
<evidence type="ECO:0000313" key="2">
    <source>
        <dbReference type="EMBL" id="QEH37721.1"/>
    </source>
</evidence>
<dbReference type="RefSeq" id="WP_148597243.1">
    <property type="nucleotide sequence ID" value="NZ_CP042997.1"/>
</dbReference>
<sequence length="180" mass="19681">MPVTTFREAFVAPRILRARRRSAGLRLRIEELETRIVPSLTRTTLGEGSVKDNVVTMGVAHRAETNQQPTVLNGAYATLPASEHCEIAFKFDLSTGDSYNANDAGGGGYWDSSSVSVTARPYPQRHDRQPGARRQRLQLTPAAGVGEPRDAIEPRACGRTTGMPSGGERACDQLFRRWVG</sequence>
<keyword evidence="3" id="KW-1185">Reference proteome</keyword>
<name>A0A5B9WCQ4_9BACT</name>
<proteinExistence type="predicted"/>
<protein>
    <submittedName>
        <fullName evidence="2">Uncharacterized protein</fullName>
    </submittedName>
</protein>
<dbReference type="KEGG" id="agv:OJF2_63120"/>
<dbReference type="AlphaFoldDB" id="A0A5B9WCQ4"/>
<reference evidence="2 3" key="1">
    <citation type="submission" date="2019-08" db="EMBL/GenBank/DDBJ databases">
        <title>Deep-cultivation of Planctomycetes and their phenomic and genomic characterization uncovers novel biology.</title>
        <authorList>
            <person name="Wiegand S."/>
            <person name="Jogler M."/>
            <person name="Boedeker C."/>
            <person name="Pinto D."/>
            <person name="Vollmers J."/>
            <person name="Rivas-Marin E."/>
            <person name="Kohn T."/>
            <person name="Peeters S.H."/>
            <person name="Heuer A."/>
            <person name="Rast P."/>
            <person name="Oberbeckmann S."/>
            <person name="Bunk B."/>
            <person name="Jeske O."/>
            <person name="Meyerdierks A."/>
            <person name="Storesund J.E."/>
            <person name="Kallscheuer N."/>
            <person name="Luecker S."/>
            <person name="Lage O.M."/>
            <person name="Pohl T."/>
            <person name="Merkel B.J."/>
            <person name="Hornburger P."/>
            <person name="Mueller R.-W."/>
            <person name="Bruemmer F."/>
            <person name="Labrenz M."/>
            <person name="Spormann A.M."/>
            <person name="Op den Camp H."/>
            <person name="Overmann J."/>
            <person name="Amann R."/>
            <person name="Jetten M.S.M."/>
            <person name="Mascher T."/>
            <person name="Medema M.H."/>
            <person name="Devos D.P."/>
            <person name="Kaster A.-K."/>
            <person name="Ovreas L."/>
            <person name="Rohde M."/>
            <person name="Galperin M.Y."/>
            <person name="Jogler C."/>
        </authorList>
    </citation>
    <scope>NUCLEOTIDE SEQUENCE [LARGE SCALE GENOMIC DNA]</scope>
    <source>
        <strain evidence="2 3">OJF2</strain>
    </source>
</reference>